<name>A0A8H7JDW0_9PLEO</name>
<dbReference type="GO" id="GO:0005938">
    <property type="term" value="C:cell cortex"/>
    <property type="evidence" value="ECO:0007669"/>
    <property type="project" value="UniProtKB-ARBA"/>
</dbReference>
<keyword evidence="7" id="KW-1185">Reference proteome</keyword>
<comment type="caution">
    <text evidence="6">The sequence shown here is derived from an EMBL/GenBank/DDBJ whole genome shotgun (WGS) entry which is preliminary data.</text>
</comment>
<feature type="compositionally biased region" description="Polar residues" evidence="4">
    <location>
        <begin position="301"/>
        <end position="312"/>
    </location>
</feature>
<accession>A0A8H7JDW0</accession>
<feature type="region of interest" description="Disordered" evidence="4">
    <location>
        <begin position="355"/>
        <end position="375"/>
    </location>
</feature>
<evidence type="ECO:0000256" key="1">
    <source>
        <dbReference type="ARBA" id="ARBA00022741"/>
    </source>
</evidence>
<evidence type="ECO:0000256" key="3">
    <source>
        <dbReference type="RuleBase" id="RU004560"/>
    </source>
</evidence>
<dbReference type="CDD" id="cd01850">
    <property type="entry name" value="CDC_Septin"/>
    <property type="match status" value="1"/>
</dbReference>
<dbReference type="InterPro" id="IPR016491">
    <property type="entry name" value="Septin"/>
</dbReference>
<dbReference type="GO" id="GO:0032156">
    <property type="term" value="C:septin cytoskeleton"/>
    <property type="evidence" value="ECO:0007669"/>
    <property type="project" value="UniProtKB-ARBA"/>
</dbReference>
<gene>
    <name evidence="6" type="ORF">EKO04_000907</name>
</gene>
<dbReference type="PROSITE" id="PS51719">
    <property type="entry name" value="G_SEPTIN"/>
    <property type="match status" value="1"/>
</dbReference>
<organism evidence="6 7">
    <name type="scientific">Ascochyta lentis</name>
    <dbReference type="NCBI Taxonomy" id="205686"/>
    <lineage>
        <taxon>Eukaryota</taxon>
        <taxon>Fungi</taxon>
        <taxon>Dikarya</taxon>
        <taxon>Ascomycota</taxon>
        <taxon>Pezizomycotina</taxon>
        <taxon>Dothideomycetes</taxon>
        <taxon>Pleosporomycetidae</taxon>
        <taxon>Pleosporales</taxon>
        <taxon>Pleosporineae</taxon>
        <taxon>Didymellaceae</taxon>
        <taxon>Ascochyta</taxon>
    </lineage>
</organism>
<dbReference type="PANTHER" id="PTHR18884">
    <property type="entry name" value="SEPTIN"/>
    <property type="match status" value="1"/>
</dbReference>
<evidence type="ECO:0000259" key="5">
    <source>
        <dbReference type="PROSITE" id="PS51719"/>
    </source>
</evidence>
<dbReference type="EMBL" id="RZGK01000002">
    <property type="protein sequence ID" value="KAF9701383.1"/>
    <property type="molecule type" value="Genomic_DNA"/>
</dbReference>
<dbReference type="InterPro" id="IPR030379">
    <property type="entry name" value="G_SEPTIN_dom"/>
</dbReference>
<dbReference type="InterPro" id="IPR027417">
    <property type="entry name" value="P-loop_NTPase"/>
</dbReference>
<evidence type="ECO:0000256" key="4">
    <source>
        <dbReference type="SAM" id="MobiDB-lite"/>
    </source>
</evidence>
<feature type="region of interest" description="Disordered" evidence="4">
    <location>
        <begin position="292"/>
        <end position="315"/>
    </location>
</feature>
<protein>
    <recommendedName>
        <fullName evidence="5">Septin-type G domain-containing protein</fullName>
    </recommendedName>
</protein>
<keyword evidence="2 3" id="KW-0342">GTP-binding</keyword>
<dbReference type="PIRSF" id="PIRSF006698">
    <property type="entry name" value="Septin"/>
    <property type="match status" value="1"/>
</dbReference>
<dbReference type="AlphaFoldDB" id="A0A8H7JDW0"/>
<dbReference type="SUPFAM" id="SSF52540">
    <property type="entry name" value="P-loop containing nucleoside triphosphate hydrolases"/>
    <property type="match status" value="1"/>
</dbReference>
<dbReference type="OrthoDB" id="416553at2759"/>
<proteinExistence type="inferred from homology"/>
<dbReference type="FunFam" id="3.40.50.300:FF:000328">
    <property type="entry name" value="Septin spn3"/>
    <property type="match status" value="1"/>
</dbReference>
<evidence type="ECO:0000313" key="6">
    <source>
        <dbReference type="EMBL" id="KAF9701383.1"/>
    </source>
</evidence>
<reference evidence="6" key="2">
    <citation type="submission" date="2020-09" db="EMBL/GenBank/DDBJ databases">
        <title>Reference genome assembly for Australian Ascochyta lentis isolate Al4.</title>
        <authorList>
            <person name="Lee R.C."/>
            <person name="Farfan-Caceres L.M."/>
            <person name="Debler J.W."/>
            <person name="Williams A.H."/>
            <person name="Henares B.M."/>
        </authorList>
    </citation>
    <scope>NUCLEOTIDE SEQUENCE</scope>
    <source>
        <strain evidence="6">Al4</strain>
    </source>
</reference>
<feature type="domain" description="Septin-type G" evidence="5">
    <location>
        <begin position="16"/>
        <end position="291"/>
    </location>
</feature>
<sequence>MLRQMLKTRRKKNVKKGIQFCLMVCGASGTGRTTFVNTLCGKPVLEHKESDDPSTAHVEEGVKIQPVTVELDEEGTRISLTIVDTPGFGDQIDNEASFGEIVGYLERQYDDILAEESRIKRNPRFRDNRVHVLLYFITPTGHGLRELDIELMKRLSPRVNVIPVIGKADSLTPAELAESKKLVMEDIEHYRIPVYNFPYDIEEDDEDTVEENAELRGLMPFAIVGSEDVVEVNGRRVRARQYPWGIVEVDNPRHSDFLAVRSALLHSHLADLKEITHDFLYENYRTEKLSKSVEGGAEAGSSMNPEDLASQSVRLKEEQLRREEEKLREIEVKVQREINEKRQELLARESQLKEIEARMHREQSGHLQDNEPEEA</sequence>
<comment type="similarity">
    <text evidence="3">Belongs to the TRAFAC class TrmE-Era-EngA-EngB-Septin-like GTPase superfamily. Septin GTPase family.</text>
</comment>
<evidence type="ECO:0000313" key="7">
    <source>
        <dbReference type="Proteomes" id="UP000651452"/>
    </source>
</evidence>
<evidence type="ECO:0000256" key="2">
    <source>
        <dbReference type="ARBA" id="ARBA00023134"/>
    </source>
</evidence>
<dbReference type="Pfam" id="PF00735">
    <property type="entry name" value="Septin"/>
    <property type="match status" value="1"/>
</dbReference>
<dbReference type="GO" id="GO:0005525">
    <property type="term" value="F:GTP binding"/>
    <property type="evidence" value="ECO:0007669"/>
    <property type="project" value="UniProtKB-KW"/>
</dbReference>
<keyword evidence="1 3" id="KW-0547">Nucleotide-binding</keyword>
<dbReference type="Gene3D" id="3.40.50.300">
    <property type="entry name" value="P-loop containing nucleotide triphosphate hydrolases"/>
    <property type="match status" value="1"/>
</dbReference>
<feature type="compositionally biased region" description="Basic and acidic residues" evidence="4">
    <location>
        <begin position="355"/>
        <end position="364"/>
    </location>
</feature>
<reference evidence="6" key="1">
    <citation type="submission" date="2018-12" db="EMBL/GenBank/DDBJ databases">
        <authorList>
            <person name="Syme R.A."/>
            <person name="Farfan-Caceres L."/>
            <person name="Lichtenzveig J."/>
        </authorList>
    </citation>
    <scope>NUCLEOTIDE SEQUENCE</scope>
    <source>
        <strain evidence="6">Al4</strain>
    </source>
</reference>
<dbReference type="Proteomes" id="UP000651452">
    <property type="component" value="Unassembled WGS sequence"/>
</dbReference>